<reference evidence="4" key="1">
    <citation type="submission" date="2018-02" db="EMBL/GenBank/DDBJ databases">
        <title>Rhizophora mucronata_Transcriptome.</title>
        <authorList>
            <person name="Meera S.P."/>
            <person name="Sreeshan A."/>
            <person name="Augustine A."/>
        </authorList>
    </citation>
    <scope>NUCLEOTIDE SEQUENCE</scope>
    <source>
        <tissue evidence="4">Leaf</tissue>
    </source>
</reference>
<feature type="compositionally biased region" description="Basic and acidic residues" evidence="2">
    <location>
        <begin position="1416"/>
        <end position="1438"/>
    </location>
</feature>
<feature type="region of interest" description="Disordered" evidence="2">
    <location>
        <begin position="1119"/>
        <end position="1154"/>
    </location>
</feature>
<dbReference type="PANTHER" id="PTHR34805">
    <property type="entry name" value="PROTEIN MODIFIER OF SNC1 1"/>
    <property type="match status" value="1"/>
</dbReference>
<organism evidence="4">
    <name type="scientific">Rhizophora mucronata</name>
    <name type="common">Asiatic mangrove</name>
    <dbReference type="NCBI Taxonomy" id="61149"/>
    <lineage>
        <taxon>Eukaryota</taxon>
        <taxon>Viridiplantae</taxon>
        <taxon>Streptophyta</taxon>
        <taxon>Embryophyta</taxon>
        <taxon>Tracheophyta</taxon>
        <taxon>Spermatophyta</taxon>
        <taxon>Magnoliopsida</taxon>
        <taxon>eudicotyledons</taxon>
        <taxon>Gunneridae</taxon>
        <taxon>Pentapetalae</taxon>
        <taxon>rosids</taxon>
        <taxon>fabids</taxon>
        <taxon>Malpighiales</taxon>
        <taxon>Rhizophoraceae</taxon>
        <taxon>Rhizophora</taxon>
    </lineage>
</organism>
<feature type="region of interest" description="Disordered" evidence="2">
    <location>
        <begin position="663"/>
        <end position="695"/>
    </location>
</feature>
<feature type="compositionally biased region" description="Polar residues" evidence="2">
    <location>
        <begin position="1119"/>
        <end position="1132"/>
    </location>
</feature>
<feature type="region of interest" description="Disordered" evidence="2">
    <location>
        <begin position="1036"/>
        <end position="1072"/>
    </location>
</feature>
<feature type="region of interest" description="Disordered" evidence="2">
    <location>
        <begin position="900"/>
        <end position="936"/>
    </location>
</feature>
<feature type="region of interest" description="Disordered" evidence="2">
    <location>
        <begin position="1166"/>
        <end position="1247"/>
    </location>
</feature>
<feature type="compositionally biased region" description="Basic and acidic residues" evidence="2">
    <location>
        <begin position="1325"/>
        <end position="1339"/>
    </location>
</feature>
<dbReference type="Pfam" id="PF07001">
    <property type="entry name" value="BAT2_N"/>
    <property type="match status" value="1"/>
</dbReference>
<feature type="compositionally biased region" description="Polar residues" evidence="2">
    <location>
        <begin position="904"/>
        <end position="914"/>
    </location>
</feature>
<feature type="domain" description="BAT2 N-terminal" evidence="3">
    <location>
        <begin position="10"/>
        <end position="133"/>
    </location>
</feature>
<feature type="region of interest" description="Disordered" evidence="2">
    <location>
        <begin position="303"/>
        <end position="361"/>
    </location>
</feature>
<dbReference type="PANTHER" id="PTHR34805:SF1">
    <property type="entry name" value="PROTEIN MODIFIER OF SNC1 1"/>
    <property type="match status" value="1"/>
</dbReference>
<feature type="compositionally biased region" description="Pro residues" evidence="2">
    <location>
        <begin position="312"/>
        <end position="321"/>
    </location>
</feature>
<accession>A0A2P2M0Y3</accession>
<feature type="compositionally biased region" description="Basic and acidic residues" evidence="2">
    <location>
        <begin position="472"/>
        <end position="487"/>
    </location>
</feature>
<evidence type="ECO:0000313" key="4">
    <source>
        <dbReference type="EMBL" id="MBX23858.1"/>
    </source>
</evidence>
<keyword evidence="1" id="KW-0597">Phosphoprotein</keyword>
<proteinExistence type="predicted"/>
<dbReference type="EMBL" id="GGEC01043374">
    <property type="protein sequence ID" value="MBX23858.1"/>
    <property type="molecule type" value="Transcribed_RNA"/>
</dbReference>
<feature type="compositionally biased region" description="Polar residues" evidence="2">
    <location>
        <begin position="437"/>
        <end position="455"/>
    </location>
</feature>
<feature type="compositionally biased region" description="Polar residues" evidence="2">
    <location>
        <begin position="1238"/>
        <end position="1247"/>
    </location>
</feature>
<dbReference type="InterPro" id="IPR038808">
    <property type="entry name" value="MOS1-like"/>
</dbReference>
<feature type="compositionally biased region" description="Polar residues" evidence="2">
    <location>
        <begin position="57"/>
        <end position="80"/>
    </location>
</feature>
<feature type="compositionally biased region" description="Polar residues" evidence="2">
    <location>
        <begin position="1488"/>
        <end position="1503"/>
    </location>
</feature>
<feature type="compositionally biased region" description="Basic and acidic residues" evidence="2">
    <location>
        <begin position="510"/>
        <end position="520"/>
    </location>
</feature>
<feature type="compositionally biased region" description="Basic and acidic residues" evidence="2">
    <location>
        <begin position="1546"/>
        <end position="1563"/>
    </location>
</feature>
<feature type="region of interest" description="Disordered" evidence="2">
    <location>
        <begin position="734"/>
        <end position="782"/>
    </location>
</feature>
<feature type="compositionally biased region" description="Basic and acidic residues" evidence="2">
    <location>
        <begin position="760"/>
        <end position="782"/>
    </location>
</feature>
<name>A0A2P2M0Y3_RHIMU</name>
<dbReference type="InterPro" id="IPR009738">
    <property type="entry name" value="BAT2_N"/>
</dbReference>
<feature type="region of interest" description="Disordered" evidence="2">
    <location>
        <begin position="432"/>
        <end position="520"/>
    </location>
</feature>
<feature type="region of interest" description="Disordered" evidence="2">
    <location>
        <begin position="1416"/>
        <end position="1440"/>
    </location>
</feature>
<feature type="region of interest" description="Disordered" evidence="2">
    <location>
        <begin position="57"/>
        <end position="131"/>
    </location>
</feature>
<feature type="region of interest" description="Disordered" evidence="2">
    <location>
        <begin position="1456"/>
        <end position="1475"/>
    </location>
</feature>
<feature type="region of interest" description="Disordered" evidence="2">
    <location>
        <begin position="1483"/>
        <end position="1581"/>
    </location>
</feature>
<feature type="compositionally biased region" description="Low complexity" evidence="2">
    <location>
        <begin position="81"/>
        <end position="93"/>
    </location>
</feature>
<evidence type="ECO:0000259" key="3">
    <source>
        <dbReference type="Pfam" id="PF07001"/>
    </source>
</evidence>
<evidence type="ECO:0000256" key="2">
    <source>
        <dbReference type="SAM" id="MobiDB-lite"/>
    </source>
</evidence>
<feature type="compositionally biased region" description="Basic and acidic residues" evidence="2">
    <location>
        <begin position="1220"/>
        <end position="1237"/>
    </location>
</feature>
<sequence>MTSSILAGERKWTSARRGGMTVLGKVAVPKPINLPSQRLENHGLDPNVEIVPKGTYSWGSRSSSLTSNAWGSSTLSPNTDGGSASPSHHSGRPSSGGSGTRPSTAGSDKTHEPVANAWDSHSRPSSASGALTSNHTLHMSLRPHSAETRPSSLHLSRFAEPLSYNSVAWGATGTTEKLGPTSSKIDGFSLTSGDFPTLGSEKDTSGTQIDSLEHGSHGCPGLSSGVVAGKEGTRNSVGDISGNANTEVGNADAWRRDNPIYGQDGARPSAEKWQADFQPYANPAIPPQHYDAWHGPPVNNYPGGTWYQQPSGGPPSGPPAGPGGFPMEPFPYYQPQIPPTGLPNRQSVPPLRAGPRGPHQKNGDMYRPPIHDAYIHPGMPLRPGFYPGPAPYEGYYDPPMGYCNTSERDIPLTGMAMCPPAAYRYSGQTAPDLCSPHSRSSGNGPVSKSVISEQAESGHPQDARGPYKVLMKQHDGWEGKGEQKWDESMATNSDLGKRDYPSKSSWENGWRADHKKDKEIDTRRMAQAEEALDKVNNQGGIPLNAKVSERIGNFKSSDDSSVKKFEIAASVLPEVSTAPRDPSLLQKIEGLNAKVRASDGRTEAKSISNRQEQKNELQACNARVSYSSNEAVMGLESLERTHTSDLINTASHEVYLSAGDRHLESTTPRRPTHGIYGRADHRSKGRSSAQEADGWWRRSHVTKTSRGVLASDFEASCAVQGQTHNTEITEKYGFFPQQNDDGESVPPVTASSDSHAQRAKMKESAEQRHKRREKEEEERTRDLKAKALAKLKELNRRTQAEGSMAKLEATPIGALEDKQEELSSPAQPTIVAGKSKEACSAVVSNTNAVAHDGEGSVITRLDKSTSLNTESQLQIAKTFHKEPVLLDQLELLQQEPLELDVDNADSSNPNSTPRVNGISAFRQKQKGYRQKQNNSLESYSTERPIIFPIAEGLEEHANVAANVPLSIESVGKEIPLNSELSSPVNSSVTVEFSAHQRRKGKSGKNKLPVVEALPTVVSLSLASKDTVALEILTESNKSKTSEPMWDPTSAQSGTNSKNASQSSEQHLSLSNEETQIRINNQWKSQHSRRLPRNSQANKLVEKFHSGDAVVWAPVRSQNKTEISDEGSPNSAVETVGPSIKSDHQVQNNPRNKRAEMERYIPKPVAKEMAQQGSGHQVVAPPVSQITSDPSGRTQSGSLGTESTQSSVTSVGKAVSTVESRNGDGRHNKSIQEHESWRQRSSGESIDSSLCRNTQKMIEHHQSLKMYARSVKEQSKYSDEWNASNGWNVPEDSGTAVIVPVVKDQGVTARGKWQPYKGHKSAGHNCDSDEKKISSGDTEKIQSSVNETCQAEVLATSKENRAARELLTTHWQPKSHPFSGTNWQGSRPYGIQNVSDEVGRANKPTFQAAMSVPLKAEKETAVVRDERPQHDQSLPDKSKSKQVLSVEYLEAKKEIKMDTHKGLPRNPVEPSPLNMDFQHECISSGFRKSGNQNSRFEQDSQCDWNGSGRDNKQHNATVNRERQKRNSHFGRQPVDRNSTTRANNFEPPKDVSHDFSPRFRERGQSHLRRGGVSFHGRQSGNV</sequence>
<evidence type="ECO:0000256" key="1">
    <source>
        <dbReference type="ARBA" id="ARBA00022553"/>
    </source>
</evidence>
<feature type="region of interest" description="Disordered" evidence="2">
    <location>
        <begin position="1312"/>
        <end position="1343"/>
    </location>
</feature>
<dbReference type="GO" id="GO:0040029">
    <property type="term" value="P:epigenetic regulation of gene expression"/>
    <property type="evidence" value="ECO:0007669"/>
    <property type="project" value="TreeGrafter"/>
</dbReference>
<feature type="compositionally biased region" description="Polar residues" evidence="2">
    <location>
        <begin position="1183"/>
        <end position="1209"/>
    </location>
</feature>
<protein>
    <recommendedName>
        <fullName evidence="3">BAT2 N-terminal domain-containing protein</fullName>
    </recommendedName>
</protein>
<feature type="compositionally biased region" description="Polar residues" evidence="2">
    <location>
        <begin position="1048"/>
        <end position="1072"/>
    </location>
</feature>